<sequence>KQDDERKVAVNLIHKLAVCLEQQPLIRQTNKSVNIHIEQTCVYITTWNWRPQKFERVRPARRSSLTAWRSSRAWVMRLRAQAW</sequence>
<keyword evidence="2" id="KW-1185">Reference proteome</keyword>
<evidence type="ECO:0000313" key="2">
    <source>
        <dbReference type="Proteomes" id="UP001176521"/>
    </source>
</evidence>
<proteinExistence type="predicted"/>
<dbReference type="AlphaFoldDB" id="A0AAN6G5I2"/>
<dbReference type="Proteomes" id="UP001176521">
    <property type="component" value="Unassembled WGS sequence"/>
</dbReference>
<gene>
    <name evidence="1" type="ORF">OC842_007798</name>
</gene>
<evidence type="ECO:0000313" key="1">
    <source>
        <dbReference type="EMBL" id="KAK0518426.1"/>
    </source>
</evidence>
<comment type="caution">
    <text evidence="1">The sequence shown here is derived from an EMBL/GenBank/DDBJ whole genome shotgun (WGS) entry which is preliminary data.</text>
</comment>
<organism evidence="1 2">
    <name type="scientific">Tilletia horrida</name>
    <dbReference type="NCBI Taxonomy" id="155126"/>
    <lineage>
        <taxon>Eukaryota</taxon>
        <taxon>Fungi</taxon>
        <taxon>Dikarya</taxon>
        <taxon>Basidiomycota</taxon>
        <taxon>Ustilaginomycotina</taxon>
        <taxon>Exobasidiomycetes</taxon>
        <taxon>Tilletiales</taxon>
        <taxon>Tilletiaceae</taxon>
        <taxon>Tilletia</taxon>
    </lineage>
</organism>
<reference evidence="1" key="1">
    <citation type="journal article" date="2023" name="PhytoFront">
        <title>Draft Genome Resources of Seven Strains of Tilletia horrida, Causal Agent of Kernel Smut of Rice.</title>
        <authorList>
            <person name="Khanal S."/>
            <person name="Antony Babu S."/>
            <person name="Zhou X.G."/>
        </authorList>
    </citation>
    <scope>NUCLEOTIDE SEQUENCE</scope>
    <source>
        <strain evidence="1">TX3</strain>
    </source>
</reference>
<protein>
    <submittedName>
        <fullName evidence="1">Uncharacterized protein</fullName>
    </submittedName>
</protein>
<dbReference type="EMBL" id="JAPDMQ010001294">
    <property type="protein sequence ID" value="KAK0518426.1"/>
    <property type="molecule type" value="Genomic_DNA"/>
</dbReference>
<name>A0AAN6G5I2_9BASI</name>
<accession>A0AAN6G5I2</accession>
<feature type="non-terminal residue" evidence="1">
    <location>
        <position position="1"/>
    </location>
</feature>